<organism evidence="5 6">
    <name type="scientific">Porcincola intestinalis</name>
    <dbReference type="NCBI Taxonomy" id="2606632"/>
    <lineage>
        <taxon>Bacteria</taxon>
        <taxon>Bacillati</taxon>
        <taxon>Bacillota</taxon>
        <taxon>Clostridia</taxon>
        <taxon>Lachnospirales</taxon>
        <taxon>Lachnospiraceae</taxon>
        <taxon>Porcincola</taxon>
    </lineage>
</organism>
<dbReference type="PRINTS" id="PR01727">
    <property type="entry name" value="DNABINDINGHU"/>
</dbReference>
<name>A0A6L5X939_9FIRM</name>
<dbReference type="AlphaFoldDB" id="A0A6L5X939"/>
<evidence type="ECO:0000256" key="3">
    <source>
        <dbReference type="ARBA" id="ARBA00023125"/>
    </source>
</evidence>
<protein>
    <submittedName>
        <fullName evidence="5">HU family DNA-binding protein</fullName>
    </submittedName>
</protein>
<dbReference type="PANTHER" id="PTHR33175">
    <property type="entry name" value="DNA-BINDING PROTEIN HU"/>
    <property type="match status" value="1"/>
</dbReference>
<keyword evidence="2" id="KW-0226">DNA condensation</keyword>
<dbReference type="Gene3D" id="4.10.520.10">
    <property type="entry name" value="IHF-like DNA-binding proteins"/>
    <property type="match status" value="1"/>
</dbReference>
<dbReference type="Pfam" id="PF00216">
    <property type="entry name" value="Bac_DNA_binding"/>
    <property type="match status" value="1"/>
</dbReference>
<evidence type="ECO:0000313" key="5">
    <source>
        <dbReference type="EMBL" id="MSS15955.1"/>
    </source>
</evidence>
<dbReference type="InterPro" id="IPR020816">
    <property type="entry name" value="Histone-like_DNA-bd_CS"/>
</dbReference>
<sequence>MNRTELIDQVRLKTGKSKKDVEEILTAFIETISEELDKGNKVSLAGFGTFEVLHRTARSGRNPQTGEPIMISEGKIPKFRASKRLKRQLNQ</sequence>
<dbReference type="GO" id="GO:0030527">
    <property type="term" value="F:structural constituent of chromatin"/>
    <property type="evidence" value="ECO:0007669"/>
    <property type="project" value="InterPro"/>
</dbReference>
<keyword evidence="3 5" id="KW-0238">DNA-binding</keyword>
<comment type="caution">
    <text evidence="5">The sequence shown here is derived from an EMBL/GenBank/DDBJ whole genome shotgun (WGS) entry which is preliminary data.</text>
</comment>
<evidence type="ECO:0000256" key="1">
    <source>
        <dbReference type="ARBA" id="ARBA00010529"/>
    </source>
</evidence>
<dbReference type="EMBL" id="VULZ01000018">
    <property type="protein sequence ID" value="MSS15955.1"/>
    <property type="molecule type" value="Genomic_DNA"/>
</dbReference>
<dbReference type="SMART" id="SM00411">
    <property type="entry name" value="BHL"/>
    <property type="match status" value="1"/>
</dbReference>
<dbReference type="Proteomes" id="UP000481852">
    <property type="component" value="Unassembled WGS sequence"/>
</dbReference>
<proteinExistence type="inferred from homology"/>
<dbReference type="InterPro" id="IPR000119">
    <property type="entry name" value="Hist_DNA-bd"/>
</dbReference>
<dbReference type="InterPro" id="IPR010992">
    <property type="entry name" value="IHF-like_DNA-bd_dom_sf"/>
</dbReference>
<dbReference type="CDD" id="cd13831">
    <property type="entry name" value="HU"/>
    <property type="match status" value="1"/>
</dbReference>
<accession>A0A6L5X939</accession>
<comment type="similarity">
    <text evidence="1 4">Belongs to the bacterial histone-like protein family.</text>
</comment>
<dbReference type="PANTHER" id="PTHR33175:SF3">
    <property type="entry name" value="DNA-BINDING PROTEIN HU-BETA"/>
    <property type="match status" value="1"/>
</dbReference>
<dbReference type="GO" id="GO:0003677">
    <property type="term" value="F:DNA binding"/>
    <property type="evidence" value="ECO:0007669"/>
    <property type="project" value="UniProtKB-KW"/>
</dbReference>
<dbReference type="RefSeq" id="WP_154527327.1">
    <property type="nucleotide sequence ID" value="NZ_VULZ01000018.1"/>
</dbReference>
<evidence type="ECO:0000256" key="4">
    <source>
        <dbReference type="RuleBase" id="RU003939"/>
    </source>
</evidence>
<dbReference type="GO" id="GO:0005829">
    <property type="term" value="C:cytosol"/>
    <property type="evidence" value="ECO:0007669"/>
    <property type="project" value="TreeGrafter"/>
</dbReference>
<gene>
    <name evidence="5" type="ORF">FYJ35_13130</name>
</gene>
<dbReference type="PROSITE" id="PS00045">
    <property type="entry name" value="HISTONE_LIKE"/>
    <property type="match status" value="1"/>
</dbReference>
<reference evidence="5 6" key="1">
    <citation type="submission" date="2019-08" db="EMBL/GenBank/DDBJ databases">
        <title>In-depth cultivation of the pig gut microbiome towards novel bacterial diversity and tailored functional studies.</title>
        <authorList>
            <person name="Wylensek D."/>
            <person name="Hitch T.C.A."/>
            <person name="Clavel T."/>
        </authorList>
    </citation>
    <scope>NUCLEOTIDE SEQUENCE [LARGE SCALE GENOMIC DNA]</scope>
    <source>
        <strain evidence="5 6">Oil+RF-744-WCA-WT-11</strain>
    </source>
</reference>
<dbReference type="GO" id="GO:0030261">
    <property type="term" value="P:chromosome condensation"/>
    <property type="evidence" value="ECO:0007669"/>
    <property type="project" value="UniProtKB-KW"/>
</dbReference>
<evidence type="ECO:0000256" key="2">
    <source>
        <dbReference type="ARBA" id="ARBA00023067"/>
    </source>
</evidence>
<dbReference type="SUPFAM" id="SSF47729">
    <property type="entry name" value="IHF-like DNA-binding proteins"/>
    <property type="match status" value="1"/>
</dbReference>
<keyword evidence="6" id="KW-1185">Reference proteome</keyword>
<evidence type="ECO:0000313" key="6">
    <source>
        <dbReference type="Proteomes" id="UP000481852"/>
    </source>
</evidence>